<dbReference type="Proteomes" id="UP000033684">
    <property type="component" value="Unassembled WGS sequence"/>
</dbReference>
<protein>
    <recommendedName>
        <fullName evidence="4">Lipoprotein</fullName>
    </recommendedName>
</protein>
<dbReference type="PROSITE" id="PS51257">
    <property type="entry name" value="PROKAR_LIPOPROTEIN"/>
    <property type="match status" value="1"/>
</dbReference>
<gene>
    <name evidence="2" type="ORF">VZ94_18295</name>
</gene>
<keyword evidence="1" id="KW-0732">Signal</keyword>
<dbReference type="AlphaFoldDB" id="A0A0F3IIT1"/>
<organism evidence="2 3">
    <name type="scientific">Methylocucumis oryzae</name>
    <dbReference type="NCBI Taxonomy" id="1632867"/>
    <lineage>
        <taxon>Bacteria</taxon>
        <taxon>Pseudomonadati</taxon>
        <taxon>Pseudomonadota</taxon>
        <taxon>Gammaproteobacteria</taxon>
        <taxon>Methylococcales</taxon>
        <taxon>Methylococcaceae</taxon>
        <taxon>Methylocucumis</taxon>
    </lineage>
</organism>
<name>A0A0F3IIT1_9GAMM</name>
<dbReference type="InterPro" id="IPR021793">
    <property type="entry name" value="Oprl"/>
</dbReference>
<evidence type="ECO:0000313" key="2">
    <source>
        <dbReference type="EMBL" id="KJV05419.1"/>
    </source>
</evidence>
<sequence>MKRVVKLSMIALAVSMFAGCASTSDIENLQSQIDSLKSSVAQASSDAASAQSAANDAASRAAAAESAANRAAQYAQETNEKLNDMFKRKMMK</sequence>
<dbReference type="RefSeq" id="WP_045780324.1">
    <property type="nucleotide sequence ID" value="NZ_LAJX01000230.1"/>
</dbReference>
<dbReference type="EMBL" id="LAJX01000230">
    <property type="protein sequence ID" value="KJV05419.1"/>
    <property type="molecule type" value="Genomic_DNA"/>
</dbReference>
<keyword evidence="3" id="KW-1185">Reference proteome</keyword>
<dbReference type="PATRIC" id="fig|1632867.3.peg.2768"/>
<evidence type="ECO:0000256" key="1">
    <source>
        <dbReference type="SAM" id="SignalP"/>
    </source>
</evidence>
<evidence type="ECO:0000313" key="3">
    <source>
        <dbReference type="Proteomes" id="UP000033684"/>
    </source>
</evidence>
<feature type="chain" id="PRO_5002462114" description="Lipoprotein" evidence="1">
    <location>
        <begin position="21"/>
        <end position="92"/>
    </location>
</feature>
<reference evidence="3" key="1">
    <citation type="submission" date="2015-03" db="EMBL/GenBank/DDBJ databases">
        <title>Draft genome sequence of a novel methanotroph (Sn10-6) isolated from flooded ricefield rhizosphere in India.</title>
        <authorList>
            <person name="Pandit P.S."/>
            <person name="Pore S.D."/>
            <person name="Arora P."/>
            <person name="Kapse N.G."/>
            <person name="Dhakephalkar P.K."/>
            <person name="Rahalkar M.C."/>
        </authorList>
    </citation>
    <scope>NUCLEOTIDE SEQUENCE [LARGE SCALE GENOMIC DNA]</scope>
    <source>
        <strain evidence="3">Sn10-6</strain>
    </source>
</reference>
<dbReference type="NCBIfam" id="NF040598">
    <property type="entry name" value="Ala_zip_lipo"/>
    <property type="match status" value="1"/>
</dbReference>
<reference evidence="2 3" key="2">
    <citation type="journal article" date="2016" name="Microb. Ecol.">
        <title>Genome Characteristics of a Novel Type I Methanotroph (Sn10-6) Isolated from a Flooded Indian Rice Field.</title>
        <authorList>
            <person name="Rahalkar M.C."/>
            <person name="Pandit P.S."/>
            <person name="Dhakephalkar P.K."/>
            <person name="Pore S."/>
            <person name="Arora P."/>
            <person name="Kapse N."/>
        </authorList>
    </citation>
    <scope>NUCLEOTIDE SEQUENCE [LARGE SCALE GENOMIC DNA]</scope>
    <source>
        <strain evidence="2 3">Sn10-6</strain>
    </source>
</reference>
<proteinExistence type="predicted"/>
<dbReference type="Pfam" id="PF11839">
    <property type="entry name" value="Alanine_zipper"/>
    <property type="match status" value="1"/>
</dbReference>
<feature type="signal peptide" evidence="1">
    <location>
        <begin position="1"/>
        <end position="20"/>
    </location>
</feature>
<evidence type="ECO:0008006" key="4">
    <source>
        <dbReference type="Google" id="ProtNLM"/>
    </source>
</evidence>
<dbReference type="OrthoDB" id="5574292at2"/>
<accession>A0A0F3IIT1</accession>
<comment type="caution">
    <text evidence="2">The sequence shown here is derived from an EMBL/GenBank/DDBJ whole genome shotgun (WGS) entry which is preliminary data.</text>
</comment>